<dbReference type="EMBL" id="MPUH01000146">
    <property type="protein sequence ID" value="OMJ88638.1"/>
    <property type="molecule type" value="Genomic_DNA"/>
</dbReference>
<keyword evidence="3" id="KW-1185">Reference proteome</keyword>
<comment type="caution">
    <text evidence="2">The sequence shown here is derived from an EMBL/GenBank/DDBJ whole genome shotgun (WGS) entry which is preliminary data.</text>
</comment>
<dbReference type="Proteomes" id="UP000187209">
    <property type="component" value="Unassembled WGS sequence"/>
</dbReference>
<name>A0A1R2CI12_9CILI</name>
<protein>
    <recommendedName>
        <fullName evidence="1">Sec7/BIG1-like C-terminal domain-containing protein</fullName>
    </recommendedName>
</protein>
<accession>A0A1R2CI12</accession>
<dbReference type="AlphaFoldDB" id="A0A1R2CI12"/>
<evidence type="ECO:0000259" key="1">
    <source>
        <dbReference type="Pfam" id="PF20252"/>
    </source>
</evidence>
<evidence type="ECO:0000313" key="2">
    <source>
        <dbReference type="EMBL" id="OMJ88638.1"/>
    </source>
</evidence>
<dbReference type="Pfam" id="PF20252">
    <property type="entry name" value="BIG2_C"/>
    <property type="match status" value="1"/>
</dbReference>
<sequence length="380" mass="43755">MGKICVEYAKLPGDYWRILIFGIGRCIKDHRGPVRNLGTMTLFSTLAEGDFDEEQLKIAYEEIFIKIFNGFQAEVYEPEWINGICSHSLTGMASVISQKFSLLQSIVPSFYSLLLSGIFKFNETLAKTALLVLKQLIYYNYKSFTDNLWDETVVVFKKLIEKLMPNELFLELVGGKLPFEPRSVSDKIVILYQVILTAKNIFCKESAIDDENENDEALDDVPIKILESFIMIFENVYILARDFDSKFELRKSLWSAGFMAGNKTLPGLFRIEKESLNLMIALVYRTENHDKVYEISKNLLYDVANKEKLFAGRKEEITSIEPVISKTLIPYLGKNVHETMKKLGPELIELITISDPLIREELKKILKLSLRFYDNNEKIT</sequence>
<dbReference type="InterPro" id="IPR046455">
    <property type="entry name" value="Sec7/BIG1-like_C"/>
</dbReference>
<gene>
    <name evidence="2" type="ORF">SteCoe_9423</name>
</gene>
<evidence type="ECO:0000313" key="3">
    <source>
        <dbReference type="Proteomes" id="UP000187209"/>
    </source>
</evidence>
<dbReference type="OrthoDB" id="18431at2759"/>
<proteinExistence type="predicted"/>
<reference evidence="2 3" key="1">
    <citation type="submission" date="2016-11" db="EMBL/GenBank/DDBJ databases">
        <title>The macronuclear genome of Stentor coeruleus: a giant cell with tiny introns.</title>
        <authorList>
            <person name="Slabodnick M."/>
            <person name="Ruby J.G."/>
            <person name="Reiff S.B."/>
            <person name="Swart E.C."/>
            <person name="Gosai S."/>
            <person name="Prabakaran S."/>
            <person name="Witkowska E."/>
            <person name="Larue G.E."/>
            <person name="Fisher S."/>
            <person name="Freeman R.M."/>
            <person name="Gunawardena J."/>
            <person name="Chu W."/>
            <person name="Stover N.A."/>
            <person name="Gregory B.D."/>
            <person name="Nowacki M."/>
            <person name="Derisi J."/>
            <person name="Roy S.W."/>
            <person name="Marshall W.F."/>
            <person name="Sood P."/>
        </authorList>
    </citation>
    <scope>NUCLEOTIDE SEQUENCE [LARGE SCALE GENOMIC DNA]</scope>
    <source>
        <strain evidence="2">WM001</strain>
    </source>
</reference>
<feature type="domain" description="Sec7/BIG1-like C-terminal" evidence="1">
    <location>
        <begin position="191"/>
        <end position="367"/>
    </location>
</feature>
<organism evidence="2 3">
    <name type="scientific">Stentor coeruleus</name>
    <dbReference type="NCBI Taxonomy" id="5963"/>
    <lineage>
        <taxon>Eukaryota</taxon>
        <taxon>Sar</taxon>
        <taxon>Alveolata</taxon>
        <taxon>Ciliophora</taxon>
        <taxon>Postciliodesmatophora</taxon>
        <taxon>Heterotrichea</taxon>
        <taxon>Heterotrichida</taxon>
        <taxon>Stentoridae</taxon>
        <taxon>Stentor</taxon>
    </lineage>
</organism>